<keyword evidence="2" id="KW-1185">Reference proteome</keyword>
<name>A0AAF3FRP0_9BILA</name>
<evidence type="ECO:0000259" key="1">
    <source>
        <dbReference type="Pfam" id="PF10260"/>
    </source>
</evidence>
<accession>A0AAF3FRP0</accession>
<feature type="domain" description="SAYSvFN" evidence="1">
    <location>
        <begin position="68"/>
        <end position="108"/>
    </location>
</feature>
<dbReference type="AlphaFoldDB" id="A0AAF3FRP0"/>
<evidence type="ECO:0000313" key="2">
    <source>
        <dbReference type="Proteomes" id="UP000887575"/>
    </source>
</evidence>
<dbReference type="PANTHER" id="PTHR13527:SF0">
    <property type="entry name" value="SAYSVFN DOMAIN-CONTAINING PROTEIN 1"/>
    <property type="match status" value="1"/>
</dbReference>
<dbReference type="InterPro" id="IPR039159">
    <property type="entry name" value="SAYSD1"/>
</dbReference>
<evidence type="ECO:0000313" key="3">
    <source>
        <dbReference type="WBParaSite" id="MBELARI_LOCUS9917"/>
    </source>
</evidence>
<dbReference type="WBParaSite" id="MBELARI_LOCUS9917">
    <property type="protein sequence ID" value="MBELARI_LOCUS9917"/>
    <property type="gene ID" value="MBELARI_LOCUS9917"/>
</dbReference>
<dbReference type="Pfam" id="PF10260">
    <property type="entry name" value="SAYSvFN"/>
    <property type="match status" value="1"/>
</dbReference>
<dbReference type="Proteomes" id="UP000887575">
    <property type="component" value="Unassembled WGS sequence"/>
</dbReference>
<sequence>MEKARQQLEEFRRRQLEEKATSSTERIIDKLPPVQPRQNLFSKLFSIDVLNILPFRVWRSSYDRNPSLIAICLGLGQRKDGEISAYSVFNENCERLLGQMTAEHFERDVLQKRRPQ</sequence>
<dbReference type="PANTHER" id="PTHR13527">
    <property type="entry name" value="SAYSVFN DOMAIN-CONTAINING PROTEIN 1"/>
    <property type="match status" value="1"/>
</dbReference>
<proteinExistence type="predicted"/>
<reference evidence="3" key="1">
    <citation type="submission" date="2024-02" db="UniProtKB">
        <authorList>
            <consortium name="WormBaseParasite"/>
        </authorList>
    </citation>
    <scope>IDENTIFICATION</scope>
</reference>
<protein>
    <submittedName>
        <fullName evidence="3">SAYSvFN domain-containing protein</fullName>
    </submittedName>
</protein>
<organism evidence="2 3">
    <name type="scientific">Mesorhabditis belari</name>
    <dbReference type="NCBI Taxonomy" id="2138241"/>
    <lineage>
        <taxon>Eukaryota</taxon>
        <taxon>Metazoa</taxon>
        <taxon>Ecdysozoa</taxon>
        <taxon>Nematoda</taxon>
        <taxon>Chromadorea</taxon>
        <taxon>Rhabditida</taxon>
        <taxon>Rhabditina</taxon>
        <taxon>Rhabditomorpha</taxon>
        <taxon>Rhabditoidea</taxon>
        <taxon>Rhabditidae</taxon>
        <taxon>Mesorhabditinae</taxon>
        <taxon>Mesorhabditis</taxon>
    </lineage>
</organism>
<dbReference type="InterPro" id="IPR019387">
    <property type="entry name" value="SAYSvFN_dom"/>
</dbReference>